<feature type="domain" description="Gfo/Idh/MocA-like oxidoreductase N-terminal" evidence="3">
    <location>
        <begin position="2"/>
        <end position="45"/>
    </location>
</feature>
<organism evidence="4 5">
    <name type="scientific">Paenibacillus barengoltzii J12</name>
    <dbReference type="NCBI Taxonomy" id="935846"/>
    <lineage>
        <taxon>Bacteria</taxon>
        <taxon>Bacillati</taxon>
        <taxon>Bacillota</taxon>
        <taxon>Bacilli</taxon>
        <taxon>Bacillales</taxon>
        <taxon>Paenibacillaceae</taxon>
        <taxon>Paenibacillus</taxon>
    </lineage>
</organism>
<name>A0ABY1M0S3_9BACL</name>
<dbReference type="Pfam" id="PF01408">
    <property type="entry name" value="GFO_IDH_MocA"/>
    <property type="match status" value="1"/>
</dbReference>
<evidence type="ECO:0000256" key="2">
    <source>
        <dbReference type="ARBA" id="ARBA00023002"/>
    </source>
</evidence>
<evidence type="ECO:0000313" key="5">
    <source>
        <dbReference type="Proteomes" id="UP000192939"/>
    </source>
</evidence>
<dbReference type="PANTHER" id="PTHR22604">
    <property type="entry name" value="OXIDOREDUCTASES"/>
    <property type="match status" value="1"/>
</dbReference>
<dbReference type="EMBL" id="FXAE01000040">
    <property type="protein sequence ID" value="SMF48502.1"/>
    <property type="molecule type" value="Genomic_DNA"/>
</dbReference>
<proteinExistence type="inferred from homology"/>
<dbReference type="SUPFAM" id="SSF51735">
    <property type="entry name" value="NAD(P)-binding Rossmann-fold domains"/>
    <property type="match status" value="1"/>
</dbReference>
<evidence type="ECO:0000259" key="3">
    <source>
        <dbReference type="Pfam" id="PF01408"/>
    </source>
</evidence>
<evidence type="ECO:0000313" key="4">
    <source>
        <dbReference type="EMBL" id="SMF48502.1"/>
    </source>
</evidence>
<keyword evidence="2" id="KW-0560">Oxidoreductase</keyword>
<comment type="caution">
    <text evidence="4">The sequence shown here is derived from an EMBL/GenBank/DDBJ whole genome shotgun (WGS) entry which is preliminary data.</text>
</comment>
<evidence type="ECO:0000256" key="1">
    <source>
        <dbReference type="ARBA" id="ARBA00010928"/>
    </source>
</evidence>
<dbReference type="InterPro" id="IPR036291">
    <property type="entry name" value="NAD(P)-bd_dom_sf"/>
</dbReference>
<reference evidence="4 5" key="1">
    <citation type="submission" date="2017-04" db="EMBL/GenBank/DDBJ databases">
        <authorList>
            <person name="Varghese N."/>
            <person name="Submissions S."/>
        </authorList>
    </citation>
    <scope>NUCLEOTIDE SEQUENCE [LARGE SCALE GENOMIC DNA]</scope>
    <source>
        <strain evidence="4 5">J12</strain>
    </source>
</reference>
<dbReference type="Proteomes" id="UP000192939">
    <property type="component" value="Unassembled WGS sequence"/>
</dbReference>
<keyword evidence="5" id="KW-1185">Reference proteome</keyword>
<sequence length="95" mass="10464">MHKEWAIRAAEAGKHVLCEKPLALTAAKAEEMAAAADKAGVLLAEAFMYGRVIDLKNKTRVCLRALRQPAFLYLDRSLIPAYQRTCRSDASLCGD</sequence>
<protein>
    <submittedName>
        <fullName evidence="4">Predicted dehydrogenases and related proteins</fullName>
    </submittedName>
</protein>
<gene>
    <name evidence="4" type="ORF">SAMN02744124_03315</name>
</gene>
<dbReference type="InterPro" id="IPR050984">
    <property type="entry name" value="Gfo/Idh/MocA_domain"/>
</dbReference>
<dbReference type="Gene3D" id="3.40.50.720">
    <property type="entry name" value="NAD(P)-binding Rossmann-like Domain"/>
    <property type="match status" value="1"/>
</dbReference>
<dbReference type="InterPro" id="IPR000683">
    <property type="entry name" value="Gfo/Idh/MocA-like_OxRdtase_N"/>
</dbReference>
<comment type="similarity">
    <text evidence="1">Belongs to the Gfo/Idh/MocA family.</text>
</comment>
<accession>A0ABY1M0S3</accession>
<dbReference type="PANTHER" id="PTHR22604:SF105">
    <property type="entry name" value="TRANS-1,2-DIHYDROBENZENE-1,2-DIOL DEHYDROGENASE"/>
    <property type="match status" value="1"/>
</dbReference>